<protein>
    <submittedName>
        <fullName evidence="1">Uncharacterized protein</fullName>
    </submittedName>
</protein>
<accession>A0ABP3U5H2</accession>
<dbReference type="Proteomes" id="UP001501758">
    <property type="component" value="Unassembled WGS sequence"/>
</dbReference>
<proteinExistence type="predicted"/>
<evidence type="ECO:0000313" key="1">
    <source>
        <dbReference type="EMBL" id="GAA0724775.1"/>
    </source>
</evidence>
<keyword evidence="2" id="KW-1185">Reference proteome</keyword>
<gene>
    <name evidence="1" type="ORF">GCM10009430_29540</name>
</gene>
<organism evidence="1 2">
    <name type="scientific">Aquimarina litoralis</name>
    <dbReference type="NCBI Taxonomy" id="584605"/>
    <lineage>
        <taxon>Bacteria</taxon>
        <taxon>Pseudomonadati</taxon>
        <taxon>Bacteroidota</taxon>
        <taxon>Flavobacteriia</taxon>
        <taxon>Flavobacteriales</taxon>
        <taxon>Flavobacteriaceae</taxon>
        <taxon>Aquimarina</taxon>
    </lineage>
</organism>
<comment type="caution">
    <text evidence="1">The sequence shown here is derived from an EMBL/GenBank/DDBJ whole genome shotgun (WGS) entry which is preliminary data.</text>
</comment>
<sequence>MKTTNHLVKILCLIYILCCSCNSTEKSNAGWLKVFQNDESGNVIYGDKSKLIDAVRLGYPVRIGWGGNRVEHIADATFLTIFEGKEVFAQINTIIGQAPAIDNDSLKLRFRTQNHWTKISGTNGYATNFMTNYLKDSIVGGGTDRYTATTWYVLYPEHSLDIEAKPLWRKESKNWEEWNKKNKK</sequence>
<dbReference type="EMBL" id="BAAAGE010000003">
    <property type="protein sequence ID" value="GAA0724775.1"/>
    <property type="molecule type" value="Genomic_DNA"/>
</dbReference>
<evidence type="ECO:0000313" key="2">
    <source>
        <dbReference type="Proteomes" id="UP001501758"/>
    </source>
</evidence>
<name>A0ABP3U5H2_9FLAO</name>
<reference evidence="2" key="1">
    <citation type="journal article" date="2019" name="Int. J. Syst. Evol. Microbiol.">
        <title>The Global Catalogue of Microorganisms (GCM) 10K type strain sequencing project: providing services to taxonomists for standard genome sequencing and annotation.</title>
        <authorList>
            <consortium name="The Broad Institute Genomics Platform"/>
            <consortium name="The Broad Institute Genome Sequencing Center for Infectious Disease"/>
            <person name="Wu L."/>
            <person name="Ma J."/>
        </authorList>
    </citation>
    <scope>NUCLEOTIDE SEQUENCE [LARGE SCALE GENOMIC DNA]</scope>
    <source>
        <strain evidence="2">JCM 15974</strain>
    </source>
</reference>
<dbReference type="RefSeq" id="WP_343913074.1">
    <property type="nucleotide sequence ID" value="NZ_BAAAGE010000003.1"/>
</dbReference>